<dbReference type="InterPro" id="IPR004516">
    <property type="entry name" value="HisRS/HisZ"/>
</dbReference>
<feature type="binding site" evidence="9">
    <location>
        <begin position="297"/>
        <end position="298"/>
    </location>
    <ligand>
        <name>L-histidine</name>
        <dbReference type="ChEBI" id="CHEBI:57595"/>
    </ligand>
</feature>
<dbReference type="InterPro" id="IPR036621">
    <property type="entry name" value="Anticodon-bd_dom_sf"/>
</dbReference>
<protein>
    <recommendedName>
        <fullName evidence="3">Histidine--tRNA ligase, cytoplasmic</fullName>
        <ecNumber evidence="2">6.1.1.21</ecNumber>
    </recommendedName>
</protein>
<dbReference type="Proteomes" id="UP001301350">
    <property type="component" value="Unassembled WGS sequence"/>
</dbReference>
<dbReference type="InterPro" id="IPR041715">
    <property type="entry name" value="HisRS-like_core"/>
</dbReference>
<comment type="caution">
    <text evidence="12">The sequence shown here is derived from an EMBL/GenBank/DDBJ whole genome shotgun (WGS) entry which is preliminary data.</text>
</comment>
<keyword evidence="5" id="KW-0547">Nucleotide-binding</keyword>
<keyword evidence="4" id="KW-0436">Ligase</keyword>
<evidence type="ECO:0000256" key="7">
    <source>
        <dbReference type="ARBA" id="ARBA00022917"/>
    </source>
</evidence>
<dbReference type="Pfam" id="PF13393">
    <property type="entry name" value="tRNA-synt_His"/>
    <property type="match status" value="1"/>
</dbReference>
<feature type="binding site" evidence="9">
    <location>
        <begin position="85"/>
        <end position="87"/>
    </location>
    <ligand>
        <name>L-histidine</name>
        <dbReference type="ChEBI" id="CHEBI:57595"/>
    </ligand>
</feature>
<comment type="catalytic activity">
    <reaction evidence="8">
        <text>tRNA(His) + L-histidine + ATP = L-histidyl-tRNA(His) + AMP + diphosphate + H(+)</text>
        <dbReference type="Rhea" id="RHEA:17313"/>
        <dbReference type="Rhea" id="RHEA-COMP:9665"/>
        <dbReference type="Rhea" id="RHEA-COMP:9689"/>
        <dbReference type="ChEBI" id="CHEBI:15378"/>
        <dbReference type="ChEBI" id="CHEBI:30616"/>
        <dbReference type="ChEBI" id="CHEBI:33019"/>
        <dbReference type="ChEBI" id="CHEBI:57595"/>
        <dbReference type="ChEBI" id="CHEBI:78442"/>
        <dbReference type="ChEBI" id="CHEBI:78527"/>
        <dbReference type="ChEBI" id="CHEBI:456215"/>
        <dbReference type="EC" id="6.1.1.21"/>
    </reaction>
</comment>
<dbReference type="HAMAP" id="MF_00127">
    <property type="entry name" value="His_tRNA_synth"/>
    <property type="match status" value="1"/>
</dbReference>
<dbReference type="GO" id="GO:0006427">
    <property type="term" value="P:histidyl-tRNA aminoacylation"/>
    <property type="evidence" value="ECO:0007669"/>
    <property type="project" value="InterPro"/>
</dbReference>
<organism evidence="12 13">
    <name type="scientific">Cyanidium caldarium</name>
    <name type="common">Red alga</name>
    <dbReference type="NCBI Taxonomy" id="2771"/>
    <lineage>
        <taxon>Eukaryota</taxon>
        <taxon>Rhodophyta</taxon>
        <taxon>Bangiophyceae</taxon>
        <taxon>Cyanidiales</taxon>
        <taxon>Cyanidiaceae</taxon>
        <taxon>Cyanidium</taxon>
    </lineage>
</organism>
<dbReference type="Pfam" id="PF03129">
    <property type="entry name" value="HGTP_anticodon"/>
    <property type="match status" value="1"/>
</dbReference>
<dbReference type="GO" id="GO:0005739">
    <property type="term" value="C:mitochondrion"/>
    <property type="evidence" value="ECO:0007669"/>
    <property type="project" value="TreeGrafter"/>
</dbReference>
<gene>
    <name evidence="12" type="ORF">CDCA_CDCA09G2706</name>
</gene>
<evidence type="ECO:0000256" key="5">
    <source>
        <dbReference type="ARBA" id="ARBA00022741"/>
    </source>
</evidence>
<evidence type="ECO:0000256" key="1">
    <source>
        <dbReference type="ARBA" id="ARBA00008226"/>
    </source>
</evidence>
<feature type="binding site" evidence="9">
    <location>
        <position position="132"/>
    </location>
    <ligand>
        <name>L-histidine</name>
        <dbReference type="ChEBI" id="CHEBI:57595"/>
    </ligand>
</feature>
<dbReference type="CDD" id="cd00773">
    <property type="entry name" value="HisRS-like_core"/>
    <property type="match status" value="1"/>
</dbReference>
<sequence>MASAPGPHRTIKVPKGARDFLPEQMAVRQRVFDVVTRVFERHGAVTIDTPVFELKETLLGQYGEESKLIYDLADQGGELLSLRYDLTVPFARFLATYKITNLKRYQLGRVYRRDQPAISRGRFREFYQCDLDIAGDYPCMVADAEALRVLIEVLDEFAGLSEHHRRRLGSYQIKLSHRQLLDAVLSLCGVPADKLRSVCSSIDKLDKEPWEAVRREMIEVKQLAPQTAERIGEYVTRSDAPWALLEALRADTALCCGRYGAEAALDEMQRLFEFLEAMGGALSRCVFCLSLARGLDYYTGLIFEAVLTDGNTPLGSVGAGGRYDKLVEDFCGRRVPCVGASLGIERIFSLVEEAEREWAAARNRPIRASKTRVLVAGIGRVNLTERMRLCDELWRAQIPAEFVYAPKPKMPRQLQYALETGIPLLAILGEDELAQNRVALKRLSTQQQVTVERGAAFLQQVREWLAAEEDEQGREDTSASGENGTAPGGPAKAAAAPPTPQ</sequence>
<keyword evidence="13" id="KW-1185">Reference proteome</keyword>
<evidence type="ECO:0000256" key="2">
    <source>
        <dbReference type="ARBA" id="ARBA00012815"/>
    </source>
</evidence>
<evidence type="ECO:0000256" key="4">
    <source>
        <dbReference type="ARBA" id="ARBA00022598"/>
    </source>
</evidence>
<feature type="region of interest" description="Disordered" evidence="10">
    <location>
        <begin position="466"/>
        <end position="501"/>
    </location>
</feature>
<dbReference type="SUPFAM" id="SSF52954">
    <property type="entry name" value="Class II aaRS ABD-related"/>
    <property type="match status" value="1"/>
</dbReference>
<evidence type="ECO:0000256" key="3">
    <source>
        <dbReference type="ARBA" id="ARBA00015302"/>
    </source>
</evidence>
<dbReference type="Gene3D" id="3.40.50.800">
    <property type="entry name" value="Anticodon-binding domain"/>
    <property type="match status" value="1"/>
</dbReference>
<evidence type="ECO:0000259" key="11">
    <source>
        <dbReference type="PROSITE" id="PS50862"/>
    </source>
</evidence>
<reference evidence="12 13" key="1">
    <citation type="submission" date="2022-07" db="EMBL/GenBank/DDBJ databases">
        <title>Genome-wide signatures of adaptation to extreme environments.</title>
        <authorList>
            <person name="Cho C.H."/>
            <person name="Yoon H.S."/>
        </authorList>
    </citation>
    <scope>NUCLEOTIDE SEQUENCE [LARGE SCALE GENOMIC DNA]</scope>
    <source>
        <strain evidence="12 13">DBV 063 E5</strain>
    </source>
</reference>
<dbReference type="FunFam" id="3.40.50.800:FF:000012">
    <property type="entry name" value="Histidine--tRNA ligase, cytoplasmic"/>
    <property type="match status" value="1"/>
</dbReference>
<dbReference type="GO" id="GO:0003723">
    <property type="term" value="F:RNA binding"/>
    <property type="evidence" value="ECO:0007669"/>
    <property type="project" value="TreeGrafter"/>
</dbReference>
<dbReference type="PANTHER" id="PTHR11476">
    <property type="entry name" value="HISTIDYL-TRNA SYNTHETASE"/>
    <property type="match status" value="1"/>
</dbReference>
<evidence type="ECO:0000313" key="13">
    <source>
        <dbReference type="Proteomes" id="UP001301350"/>
    </source>
</evidence>
<proteinExistence type="inferred from homology"/>
<feature type="binding site" evidence="9">
    <location>
        <position position="128"/>
    </location>
    <ligand>
        <name>L-histidine</name>
        <dbReference type="ChEBI" id="CHEBI:57595"/>
    </ligand>
</feature>
<evidence type="ECO:0000256" key="10">
    <source>
        <dbReference type="SAM" id="MobiDB-lite"/>
    </source>
</evidence>
<dbReference type="GO" id="GO:0005524">
    <property type="term" value="F:ATP binding"/>
    <property type="evidence" value="ECO:0007669"/>
    <property type="project" value="UniProtKB-KW"/>
</dbReference>
<feature type="domain" description="Aminoacyl-transfer RNA synthetases class-II family profile" evidence="11">
    <location>
        <begin position="16"/>
        <end position="365"/>
    </location>
</feature>
<dbReference type="InterPro" id="IPR015807">
    <property type="entry name" value="His-tRNA-ligase"/>
</dbReference>
<dbReference type="NCBIfam" id="TIGR00442">
    <property type="entry name" value="hisS"/>
    <property type="match status" value="1"/>
</dbReference>
<feature type="binding site" evidence="9">
    <location>
        <position position="112"/>
    </location>
    <ligand>
        <name>L-histidine</name>
        <dbReference type="ChEBI" id="CHEBI:57595"/>
    </ligand>
</feature>
<dbReference type="InterPro" id="IPR004154">
    <property type="entry name" value="Anticodon-bd"/>
</dbReference>
<comment type="similarity">
    <text evidence="1">Belongs to the class-II aminoacyl-tRNA synthetase family.</text>
</comment>
<dbReference type="FunFam" id="3.30.930.10:FF:000061">
    <property type="entry name" value="Histidine--tRNA ligase, cytoplasmic"/>
    <property type="match status" value="1"/>
</dbReference>
<dbReference type="PROSITE" id="PS50862">
    <property type="entry name" value="AA_TRNA_LIGASE_II"/>
    <property type="match status" value="1"/>
</dbReference>
<dbReference type="GO" id="GO:0032543">
    <property type="term" value="P:mitochondrial translation"/>
    <property type="evidence" value="ECO:0007669"/>
    <property type="project" value="TreeGrafter"/>
</dbReference>
<feature type="compositionally biased region" description="Low complexity" evidence="10">
    <location>
        <begin position="484"/>
        <end position="501"/>
    </location>
</feature>
<dbReference type="Gene3D" id="3.30.930.10">
    <property type="entry name" value="Bira Bifunctional Protein, Domain 2"/>
    <property type="match status" value="1"/>
</dbReference>
<evidence type="ECO:0000256" key="6">
    <source>
        <dbReference type="ARBA" id="ARBA00022840"/>
    </source>
</evidence>
<dbReference type="SUPFAM" id="SSF55681">
    <property type="entry name" value="Class II aaRS and biotin synthetases"/>
    <property type="match status" value="1"/>
</dbReference>
<evidence type="ECO:0000256" key="8">
    <source>
        <dbReference type="ARBA" id="ARBA00047639"/>
    </source>
</evidence>
<dbReference type="InterPro" id="IPR045864">
    <property type="entry name" value="aa-tRNA-synth_II/BPL/LPL"/>
</dbReference>
<evidence type="ECO:0000256" key="9">
    <source>
        <dbReference type="PIRSR" id="PIRSR001549-1"/>
    </source>
</evidence>
<dbReference type="PIRSF" id="PIRSF001549">
    <property type="entry name" value="His-tRNA_synth"/>
    <property type="match status" value="1"/>
</dbReference>
<dbReference type="InterPro" id="IPR006195">
    <property type="entry name" value="aa-tRNA-synth_II"/>
</dbReference>
<dbReference type="EMBL" id="JANCYW010000009">
    <property type="protein sequence ID" value="KAK4536681.1"/>
    <property type="molecule type" value="Genomic_DNA"/>
</dbReference>
<keyword evidence="7" id="KW-0648">Protein biosynthesis</keyword>
<keyword evidence="6" id="KW-0067">ATP-binding</keyword>
<dbReference type="GO" id="GO:0005829">
    <property type="term" value="C:cytosol"/>
    <property type="evidence" value="ECO:0007669"/>
    <property type="project" value="TreeGrafter"/>
</dbReference>
<accession>A0AAV9IX78</accession>
<dbReference type="EC" id="6.1.1.21" evidence="2"/>
<evidence type="ECO:0000313" key="12">
    <source>
        <dbReference type="EMBL" id="KAK4536681.1"/>
    </source>
</evidence>
<feature type="binding site" evidence="9">
    <location>
        <position position="293"/>
    </location>
    <ligand>
        <name>L-histidine</name>
        <dbReference type="ChEBI" id="CHEBI:57595"/>
    </ligand>
</feature>
<name>A0AAV9IX78_CYACA</name>
<dbReference type="GO" id="GO:0004821">
    <property type="term" value="F:histidine-tRNA ligase activity"/>
    <property type="evidence" value="ECO:0007669"/>
    <property type="project" value="UniProtKB-EC"/>
</dbReference>
<dbReference type="AlphaFoldDB" id="A0AAV9IX78"/>
<dbReference type="PANTHER" id="PTHR11476:SF7">
    <property type="entry name" value="HISTIDINE--TRNA LIGASE"/>
    <property type="match status" value="1"/>
</dbReference>